<evidence type="ECO:0000313" key="2">
    <source>
        <dbReference type="EMBL" id="KAL0475937.1"/>
    </source>
</evidence>
<dbReference type="EMBL" id="JAVLET010000001">
    <property type="protein sequence ID" value="KAL0475937.1"/>
    <property type="molecule type" value="Genomic_DNA"/>
</dbReference>
<comment type="caution">
    <text evidence="2">The sequence shown here is derived from an EMBL/GenBank/DDBJ whole genome shotgun (WGS) entry which is preliminary data.</text>
</comment>
<evidence type="ECO:0000313" key="3">
    <source>
        <dbReference type="Proteomes" id="UP001451303"/>
    </source>
</evidence>
<accession>A0ABR3DTJ2</accession>
<sequence>MSTSSVHLQRETKLAKAYAEHPDPDACLAKVAAGPPPLASTAGHKQPAAGVGVRLGGEAEAPLANKSGGHDATAVEGTTSRGMKRPTIGNMNGTGTGIGKEVRVIQPMSTGKTEYRSAEGVLVSTTMPVRNRHPLDTGSSALTTATGDVNVEVKREKEEMERRNETALVVQEEVTKQEMEEIRERPAQRRRLYVTRGIRPPKRIPTQL</sequence>
<feature type="region of interest" description="Disordered" evidence="1">
    <location>
        <begin position="28"/>
        <end position="49"/>
    </location>
</feature>
<keyword evidence="3" id="KW-1185">Reference proteome</keyword>
<organism evidence="2 3">
    <name type="scientific">Neurospora intermedia</name>
    <dbReference type="NCBI Taxonomy" id="5142"/>
    <lineage>
        <taxon>Eukaryota</taxon>
        <taxon>Fungi</taxon>
        <taxon>Dikarya</taxon>
        <taxon>Ascomycota</taxon>
        <taxon>Pezizomycotina</taxon>
        <taxon>Sordariomycetes</taxon>
        <taxon>Sordariomycetidae</taxon>
        <taxon>Sordariales</taxon>
        <taxon>Sordariaceae</taxon>
        <taxon>Neurospora</taxon>
    </lineage>
</organism>
<reference evidence="2 3" key="1">
    <citation type="submission" date="2023-09" db="EMBL/GenBank/DDBJ databases">
        <title>Multi-omics analysis of a traditional fermented food reveals byproduct-associated fungal strains for waste-to-food upcycling.</title>
        <authorList>
            <consortium name="Lawrence Berkeley National Laboratory"/>
            <person name="Rekdal V.M."/>
            <person name="Villalobos-Escobedo J.M."/>
            <person name="Rodriguez-Valeron N."/>
            <person name="Garcia M.O."/>
            <person name="Vasquez D.P."/>
            <person name="Damayanti I."/>
            <person name="Sorensen P.M."/>
            <person name="Baidoo E.E."/>
            <person name="De Carvalho A.C."/>
            <person name="Riley R."/>
            <person name="Lipzen A."/>
            <person name="He G."/>
            <person name="Yan M."/>
            <person name="Haridas S."/>
            <person name="Daum C."/>
            <person name="Yoshinaga Y."/>
            <person name="Ng V."/>
            <person name="Grigoriev I.V."/>
            <person name="Munk R."/>
            <person name="Nuraida L."/>
            <person name="Wijaya C.H."/>
            <person name="Morales P.-C."/>
            <person name="Keasling J.D."/>
        </authorList>
    </citation>
    <scope>NUCLEOTIDE SEQUENCE [LARGE SCALE GENOMIC DNA]</scope>
    <source>
        <strain evidence="2 3">FGSC 2613</strain>
    </source>
</reference>
<name>A0ABR3DTJ2_NEUIN</name>
<feature type="region of interest" description="Disordered" evidence="1">
    <location>
        <begin position="61"/>
        <end position="98"/>
    </location>
</feature>
<dbReference type="Proteomes" id="UP001451303">
    <property type="component" value="Unassembled WGS sequence"/>
</dbReference>
<proteinExistence type="predicted"/>
<protein>
    <submittedName>
        <fullName evidence="2">Uncharacterized protein</fullName>
    </submittedName>
</protein>
<evidence type="ECO:0000256" key="1">
    <source>
        <dbReference type="SAM" id="MobiDB-lite"/>
    </source>
</evidence>
<gene>
    <name evidence="2" type="ORF">QR685DRAFT_568623</name>
</gene>